<dbReference type="Gene3D" id="3.30.70.240">
    <property type="match status" value="1"/>
</dbReference>
<comment type="catalytic activity">
    <reaction evidence="3">
        <text>GTP + H2O = GDP + phosphate + H(+)</text>
        <dbReference type="Rhea" id="RHEA:19669"/>
        <dbReference type="ChEBI" id="CHEBI:15377"/>
        <dbReference type="ChEBI" id="CHEBI:15378"/>
        <dbReference type="ChEBI" id="CHEBI:37565"/>
        <dbReference type="ChEBI" id="CHEBI:43474"/>
        <dbReference type="ChEBI" id="CHEBI:58189"/>
    </reaction>
</comment>
<dbReference type="CDD" id="cd16263">
    <property type="entry name" value="BipA_III"/>
    <property type="match status" value="1"/>
</dbReference>
<dbReference type="InterPro" id="IPR048876">
    <property type="entry name" value="BipA_C"/>
</dbReference>
<dbReference type="Pfam" id="PF00679">
    <property type="entry name" value="EFG_C"/>
    <property type="match status" value="1"/>
</dbReference>
<dbReference type="InterPro" id="IPR004161">
    <property type="entry name" value="EFTu-like_2"/>
</dbReference>
<keyword evidence="1 3" id="KW-0547">Nucleotide-binding</keyword>
<evidence type="ECO:0000259" key="4">
    <source>
        <dbReference type="PROSITE" id="PS51722"/>
    </source>
</evidence>
<comment type="similarity">
    <text evidence="3">Belongs to the TRAFAC class translation factor GTPase superfamily. Classic translation factor GTPase family. BipA subfamily.</text>
</comment>
<dbReference type="InterPro" id="IPR047043">
    <property type="entry name" value="BipA_III"/>
</dbReference>
<evidence type="ECO:0000313" key="6">
    <source>
        <dbReference type="Proteomes" id="UP001596074"/>
    </source>
</evidence>
<dbReference type="InterPro" id="IPR005225">
    <property type="entry name" value="Small_GTP-bd"/>
</dbReference>
<dbReference type="CDD" id="cd03691">
    <property type="entry name" value="BipA_TypA_II"/>
    <property type="match status" value="1"/>
</dbReference>
<dbReference type="Gene3D" id="3.30.70.870">
    <property type="entry name" value="Elongation Factor G (Translational Gtpase), domain 3"/>
    <property type="match status" value="1"/>
</dbReference>
<proteinExistence type="inferred from homology"/>
<dbReference type="InterPro" id="IPR027417">
    <property type="entry name" value="P-loop_NTPase"/>
</dbReference>
<accession>A0ABW1AJ09</accession>
<evidence type="ECO:0000313" key="5">
    <source>
        <dbReference type="EMBL" id="MFC5754529.1"/>
    </source>
</evidence>
<gene>
    <name evidence="5" type="primary">typA</name>
    <name evidence="3" type="synonym">bipA</name>
    <name evidence="5" type="ORF">ACFPZN_53710</name>
</gene>
<dbReference type="InterPro" id="IPR035647">
    <property type="entry name" value="EFG_III/V"/>
</dbReference>
<comment type="subcellular location">
    <subcellularLocation>
        <location evidence="3">Cytoplasm</location>
    </subcellularLocation>
    <text evidence="3">Binds to ribosomes.</text>
</comment>
<dbReference type="NCBIfam" id="TIGR01394">
    <property type="entry name" value="TypA_BipA"/>
    <property type="match status" value="1"/>
</dbReference>
<dbReference type="EC" id="3.6.5.-" evidence="3"/>
<evidence type="ECO:0000256" key="2">
    <source>
        <dbReference type="ARBA" id="ARBA00023134"/>
    </source>
</evidence>
<evidence type="ECO:0000256" key="1">
    <source>
        <dbReference type="ARBA" id="ARBA00022741"/>
    </source>
</evidence>
<dbReference type="EMBL" id="JBHSON010000160">
    <property type="protein sequence ID" value="MFC5754529.1"/>
    <property type="molecule type" value="Genomic_DNA"/>
</dbReference>
<keyword evidence="3" id="KW-0694">RNA-binding</keyword>
<dbReference type="InterPro" id="IPR042116">
    <property type="entry name" value="TypA/BipA_C"/>
</dbReference>
<dbReference type="InterPro" id="IPR000795">
    <property type="entry name" value="T_Tr_GTP-bd_dom"/>
</dbReference>
<dbReference type="Gene3D" id="3.40.50.300">
    <property type="entry name" value="P-loop containing nucleotide triphosphate hydrolases"/>
    <property type="match status" value="1"/>
</dbReference>
<dbReference type="InterPro" id="IPR000640">
    <property type="entry name" value="EFG_V-like"/>
</dbReference>
<keyword evidence="3" id="KW-0378">Hydrolase</keyword>
<protein>
    <recommendedName>
        <fullName evidence="3">Large ribosomal subunit assembly factor BipA</fullName>
        <ecNumber evidence="3">3.6.5.-</ecNumber>
    </recommendedName>
    <alternativeName>
        <fullName evidence="3">GTP-binding protein BipA</fullName>
    </alternativeName>
</protein>
<feature type="binding site" evidence="3">
    <location>
        <begin position="132"/>
        <end position="135"/>
    </location>
    <ligand>
        <name>GTP</name>
        <dbReference type="ChEBI" id="CHEBI:37565"/>
    </ligand>
</feature>
<comment type="function">
    <text evidence="3">A 50S ribosomal subunit assembly protein with GTPase activity, required for 50S subunit assembly at low temperatures, may also play a role in translation. Binds GTP and analogs. Binds the 70S ribosome between the 30S and 50S subunits, in a similar position as ribosome-bound EF-G; it contacts a number of ribosomal proteins, both rRNAs and the A-site tRNA.</text>
</comment>
<dbReference type="SMART" id="SM00838">
    <property type="entry name" value="EFG_C"/>
    <property type="match status" value="1"/>
</dbReference>
<keyword evidence="3" id="KW-0690">Ribosome biogenesis</keyword>
<dbReference type="PANTHER" id="PTHR42908:SF8">
    <property type="entry name" value="TR-TYPE G DOMAIN-CONTAINING PROTEIN"/>
    <property type="match status" value="1"/>
</dbReference>
<comment type="subunit">
    <text evidence="3">Monomer.</text>
</comment>
<reference evidence="6" key="1">
    <citation type="journal article" date="2019" name="Int. J. Syst. Evol. Microbiol.">
        <title>The Global Catalogue of Microorganisms (GCM) 10K type strain sequencing project: providing services to taxonomists for standard genome sequencing and annotation.</title>
        <authorList>
            <consortium name="The Broad Institute Genomics Platform"/>
            <consortium name="The Broad Institute Genome Sequencing Center for Infectious Disease"/>
            <person name="Wu L."/>
            <person name="Ma J."/>
        </authorList>
    </citation>
    <scope>NUCLEOTIDE SEQUENCE [LARGE SCALE GENOMIC DNA]</scope>
    <source>
        <strain evidence="6">KCTC 42087</strain>
    </source>
</reference>
<dbReference type="Gene3D" id="2.40.30.10">
    <property type="entry name" value="Translation factors"/>
    <property type="match status" value="1"/>
</dbReference>
<dbReference type="CDD" id="cd01891">
    <property type="entry name" value="TypA_BipA"/>
    <property type="match status" value="1"/>
</dbReference>
<dbReference type="PROSITE" id="PS00301">
    <property type="entry name" value="G_TR_1"/>
    <property type="match status" value="1"/>
</dbReference>
<organism evidence="5 6">
    <name type="scientific">Actinomadura rugatobispora</name>
    <dbReference type="NCBI Taxonomy" id="1994"/>
    <lineage>
        <taxon>Bacteria</taxon>
        <taxon>Bacillati</taxon>
        <taxon>Actinomycetota</taxon>
        <taxon>Actinomycetes</taxon>
        <taxon>Streptosporangiales</taxon>
        <taxon>Thermomonosporaceae</taxon>
        <taxon>Actinomadura</taxon>
    </lineage>
</organism>
<dbReference type="NCBIfam" id="TIGR00231">
    <property type="entry name" value="small_GTP"/>
    <property type="match status" value="1"/>
</dbReference>
<dbReference type="Pfam" id="PF00009">
    <property type="entry name" value="GTP_EFTU"/>
    <property type="match status" value="1"/>
</dbReference>
<dbReference type="SUPFAM" id="SSF54980">
    <property type="entry name" value="EF-G C-terminal domain-like"/>
    <property type="match status" value="2"/>
</dbReference>
<dbReference type="Pfam" id="PF21018">
    <property type="entry name" value="BipA_C"/>
    <property type="match status" value="1"/>
</dbReference>
<dbReference type="Gene3D" id="2.40.50.250">
    <property type="entry name" value="bipa protein"/>
    <property type="match status" value="1"/>
</dbReference>
<keyword evidence="2 3" id="KW-0342">GTP-binding</keyword>
<comment type="caution">
    <text evidence="5">The sequence shown here is derived from an EMBL/GenBank/DDBJ whole genome shotgun (WGS) entry which is preliminary data.</text>
</comment>
<evidence type="ECO:0000256" key="3">
    <source>
        <dbReference type="HAMAP-Rule" id="MF_00849"/>
    </source>
</evidence>
<dbReference type="InterPro" id="IPR031157">
    <property type="entry name" value="G_TR_CS"/>
</dbReference>
<keyword evidence="6" id="KW-1185">Reference proteome</keyword>
<keyword evidence="3" id="KW-0699">rRNA-binding</keyword>
<dbReference type="PRINTS" id="PR00315">
    <property type="entry name" value="ELONGATNFCT"/>
</dbReference>
<dbReference type="Proteomes" id="UP001596074">
    <property type="component" value="Unassembled WGS sequence"/>
</dbReference>
<keyword evidence="3" id="KW-0820">tRNA-binding</keyword>
<name>A0ABW1AJ09_9ACTN</name>
<dbReference type="SUPFAM" id="SSF50447">
    <property type="entry name" value="Translation proteins"/>
    <property type="match status" value="1"/>
</dbReference>
<dbReference type="PANTHER" id="PTHR42908">
    <property type="entry name" value="TRANSLATION ELONGATION FACTOR-RELATED"/>
    <property type="match status" value="1"/>
</dbReference>
<dbReference type="CDD" id="cd03710">
    <property type="entry name" value="BipA_TypA_C"/>
    <property type="match status" value="1"/>
</dbReference>
<sequence>MPISTRDDLRNVAIVAHVDHGKTTLVDAMLWQSGAFRENQDVDDRVMDSNDLEREKGITILAKNTAVRHAGMTINIIDTPGHADFGGEVERGLSMVDGVVLLVDASEGPLPQTRFVLRKALAARLPVILVVNKTDRPDARIDEVVDETYELFMDLDAEEDQIDFPIVYASGRAGRASLAKPGNGEMPDSPDLEPLFDVIKQTIPAPSYDPDAPLQAHVTNLDASSYLGRIALCRVHSGVIKKGQQVAWCKRDGSVERVRISELMMTEALTRKPADDAGPGDIIALAGIPDIMIGETLADPDDPRPLPLITVDEPAISMTIGTNTSPLAGRGKGTKVTARLVKDRLDRELVGNVSIRVLPTERPDAWEVQGRGELALAILVENMRREGYELTVGKPQVVAKDIDGKRHEPVERLTIDIPEDHLGAVTQLMAVRKGRMEHMTNHGTGWIRMEFLVPARGLIGFRTEFLTETRGTGMAHHVFEDYEPWFGELRTRPSGSLVADRTGAATAYAIINLQERGTFFVGPTTEVYEGMIVGENARSDDMDVNICKEKQKTNIRSSTAEATETLTPPRLLTLEEALEFVREDECVEVTPSAVRLRKVVLDAKERERTRARAKRAG</sequence>
<dbReference type="InterPro" id="IPR047041">
    <property type="entry name" value="BipA_GTP-bd_dom"/>
</dbReference>
<keyword evidence="3" id="KW-0963">Cytoplasm</keyword>
<dbReference type="InterPro" id="IPR009000">
    <property type="entry name" value="Transl_B-barrel_sf"/>
</dbReference>
<dbReference type="PROSITE" id="PS51722">
    <property type="entry name" value="G_TR_2"/>
    <property type="match status" value="1"/>
</dbReference>
<feature type="binding site" evidence="3">
    <location>
        <begin position="19"/>
        <end position="24"/>
    </location>
    <ligand>
        <name>GTP</name>
        <dbReference type="ChEBI" id="CHEBI:37565"/>
    </ligand>
</feature>
<dbReference type="InterPro" id="IPR006298">
    <property type="entry name" value="BipA"/>
</dbReference>
<dbReference type="InterPro" id="IPR035651">
    <property type="entry name" value="BipA_V"/>
</dbReference>
<feature type="domain" description="Tr-type G" evidence="4">
    <location>
        <begin position="7"/>
        <end position="207"/>
    </location>
</feature>
<dbReference type="HAMAP" id="MF_00849">
    <property type="entry name" value="BipA"/>
    <property type="match status" value="1"/>
</dbReference>
<dbReference type="InterPro" id="IPR047042">
    <property type="entry name" value="BipA_II"/>
</dbReference>
<dbReference type="Pfam" id="PF03144">
    <property type="entry name" value="GTP_EFTU_D2"/>
    <property type="match status" value="1"/>
</dbReference>
<dbReference type="SUPFAM" id="SSF52540">
    <property type="entry name" value="P-loop containing nucleoside triphosphate hydrolases"/>
    <property type="match status" value="1"/>
</dbReference>
<dbReference type="RefSeq" id="WP_378292723.1">
    <property type="nucleotide sequence ID" value="NZ_JBHSON010000160.1"/>
</dbReference>